<organism evidence="1">
    <name type="scientific">Anopheles coluzzii</name>
    <name type="common">African malaria mosquito</name>
    <dbReference type="NCBI Taxonomy" id="1518534"/>
    <lineage>
        <taxon>Eukaryota</taxon>
        <taxon>Metazoa</taxon>
        <taxon>Ecdysozoa</taxon>
        <taxon>Arthropoda</taxon>
        <taxon>Hexapoda</taxon>
        <taxon>Insecta</taxon>
        <taxon>Pterygota</taxon>
        <taxon>Neoptera</taxon>
        <taxon>Endopterygota</taxon>
        <taxon>Diptera</taxon>
        <taxon>Nematocera</taxon>
        <taxon>Culicoidea</taxon>
        <taxon>Culicidae</taxon>
        <taxon>Anophelinae</taxon>
        <taxon>Anopheles</taxon>
    </lineage>
</organism>
<dbReference type="EnsemblMetazoa" id="ACOM024753-RA">
    <property type="protein sequence ID" value="ACOM024753-PA.1"/>
    <property type="gene ID" value="ACOM024753"/>
</dbReference>
<dbReference type="VEuPathDB" id="VectorBase:ACON2_040702"/>
<protein>
    <submittedName>
        <fullName evidence="1">Uncharacterized protein</fullName>
    </submittedName>
</protein>
<dbReference type="Proteomes" id="UP000075882">
    <property type="component" value="Unassembled WGS sequence"/>
</dbReference>
<proteinExistence type="predicted"/>
<accession>A0A8W7P3F5</accession>
<sequence length="168" mass="19620">MLDHGLYEQLAPGALNVPDYRTFAEILLQRPLELKGRGFSTRLTEQDLAYMTRQAKDHFDRIMGTLRAMPRNLILVIRNLNTIRSIALDHGDPIDRPRIMARCALAALGPARRTVRNFLWVTFRKLRFEFLLWRQSFHYWMVSNYLKLLTRVGRAPDTSHLMNINVAV</sequence>
<name>A0A8W7P3F5_ANOCL</name>
<evidence type="ECO:0000313" key="1">
    <source>
        <dbReference type="EnsemblMetazoa" id="ACOM024753-PA.1"/>
    </source>
</evidence>
<reference evidence="1" key="1">
    <citation type="submission" date="2022-08" db="UniProtKB">
        <authorList>
            <consortium name="EnsemblMetazoa"/>
        </authorList>
    </citation>
    <scope>IDENTIFICATION</scope>
</reference>
<dbReference type="AlphaFoldDB" id="A0A8W7P3F5"/>